<feature type="compositionally biased region" description="Polar residues" evidence="7">
    <location>
        <begin position="188"/>
        <end position="199"/>
    </location>
</feature>
<evidence type="ECO:0000259" key="8">
    <source>
        <dbReference type="PROSITE" id="PS50103"/>
    </source>
</evidence>
<dbReference type="GO" id="GO:0008270">
    <property type="term" value="F:zinc ion binding"/>
    <property type="evidence" value="ECO:0007669"/>
    <property type="project" value="UniProtKB-KW"/>
</dbReference>
<comment type="subcellular location">
    <subcellularLocation>
        <location evidence="6">Nucleus</location>
    </subcellularLocation>
    <subcellularLocation>
        <location evidence="6">Cytoplasm</location>
    </subcellularLocation>
</comment>
<evidence type="ECO:0000256" key="2">
    <source>
        <dbReference type="ARBA" id="ARBA00022737"/>
    </source>
</evidence>
<feature type="zinc finger region" description="C3H1-type" evidence="5">
    <location>
        <begin position="114"/>
        <end position="142"/>
    </location>
</feature>
<dbReference type="FunFam" id="4.10.1000.10:FF:000002">
    <property type="entry name" value="Zinc finger protein 36, C3H1 type-like 1"/>
    <property type="match status" value="1"/>
</dbReference>
<dbReference type="SUPFAM" id="SSF90229">
    <property type="entry name" value="CCCH zinc finger"/>
    <property type="match status" value="2"/>
</dbReference>
<evidence type="ECO:0000256" key="6">
    <source>
        <dbReference type="RuleBase" id="RU369014"/>
    </source>
</evidence>
<keyword evidence="1 5" id="KW-0479">Metal-binding</keyword>
<evidence type="ECO:0000256" key="1">
    <source>
        <dbReference type="ARBA" id="ARBA00022723"/>
    </source>
</evidence>
<evidence type="ECO:0000256" key="3">
    <source>
        <dbReference type="ARBA" id="ARBA00022771"/>
    </source>
</evidence>
<keyword evidence="2 6" id="KW-0677">Repeat</keyword>
<dbReference type="GO" id="GO:0061158">
    <property type="term" value="P:3'-UTR-mediated mRNA destabilization"/>
    <property type="evidence" value="ECO:0007669"/>
    <property type="project" value="UniProtKB-UniRule"/>
</dbReference>
<evidence type="ECO:0000256" key="5">
    <source>
        <dbReference type="PROSITE-ProRule" id="PRU00723"/>
    </source>
</evidence>
<comment type="subunit">
    <text evidence="6">Associates with the cytoplasmic CCR4-NOT deadenylase complex to trigger ARE-containing mRNA deadenylation and decay processes.</text>
</comment>
<dbReference type="SMART" id="SM00356">
    <property type="entry name" value="ZnF_C3H1"/>
    <property type="match status" value="2"/>
</dbReference>
<dbReference type="AlphaFoldDB" id="A0A0U2Z2H4"/>
<dbReference type="PANTHER" id="PTHR12547">
    <property type="entry name" value="CCCH ZINC FINGER/TIS11-RELATED"/>
    <property type="match status" value="1"/>
</dbReference>
<dbReference type="PANTHER" id="PTHR12547:SF53">
    <property type="entry name" value="MRNA DECAY ACTIVATOR PROTEIN ZFP36L1"/>
    <property type="match status" value="1"/>
</dbReference>
<feature type="zinc finger region" description="C3H1-type" evidence="5">
    <location>
        <begin position="152"/>
        <end position="180"/>
    </location>
</feature>
<proteinExistence type="evidence at transcript level"/>
<feature type="domain" description="C3H1-type" evidence="8">
    <location>
        <begin position="152"/>
        <end position="180"/>
    </location>
</feature>
<dbReference type="Gene3D" id="4.10.1000.10">
    <property type="entry name" value="Zinc finger, CCCH-type"/>
    <property type="match status" value="2"/>
</dbReference>
<dbReference type="GO" id="GO:0035925">
    <property type="term" value="F:mRNA 3'-UTR AU-rich region binding"/>
    <property type="evidence" value="ECO:0007669"/>
    <property type="project" value="UniProtKB-UniRule"/>
</dbReference>
<dbReference type="Pfam" id="PF00642">
    <property type="entry name" value="zf-CCCH"/>
    <property type="match status" value="2"/>
</dbReference>
<reference evidence="9" key="1">
    <citation type="journal article" date="2016" name="Mol. Phylogenet. Evol.">
        <title>Emergence and evolution of Zfp36l3.</title>
        <authorList>
            <person name="Gingerich T.J."/>
            <person name="Stumpo D.J."/>
            <person name="Lai W.S."/>
            <person name="Randall T.A."/>
            <person name="Steppan S.J."/>
            <person name="Blackshear P.J."/>
        </authorList>
    </citation>
    <scope>NUCLEOTIDE SEQUENCE</scope>
</reference>
<dbReference type="GO" id="GO:0005634">
    <property type="term" value="C:nucleus"/>
    <property type="evidence" value="ECO:0007669"/>
    <property type="project" value="UniProtKB-SubCell"/>
</dbReference>
<dbReference type="EMBL" id="KT184592">
    <property type="protein sequence ID" value="ALS92618.1"/>
    <property type="molecule type" value="mRNA"/>
</dbReference>
<name>A0A0U2Z2H4_CRIGA</name>
<feature type="region of interest" description="Disordered" evidence="7">
    <location>
        <begin position="186"/>
        <end position="262"/>
    </location>
</feature>
<evidence type="ECO:0000313" key="9">
    <source>
        <dbReference type="EMBL" id="ALS92618.1"/>
    </source>
</evidence>
<dbReference type="InterPro" id="IPR036855">
    <property type="entry name" value="Znf_CCCH_sf"/>
</dbReference>
<evidence type="ECO:0000256" key="7">
    <source>
        <dbReference type="SAM" id="MobiDB-lite"/>
    </source>
</evidence>
<feature type="compositionally biased region" description="Polar residues" evidence="7">
    <location>
        <begin position="1"/>
        <end position="19"/>
    </location>
</feature>
<feature type="domain" description="C3H1-type" evidence="8">
    <location>
        <begin position="114"/>
        <end position="142"/>
    </location>
</feature>
<keyword evidence="6" id="KW-0539">Nucleus</keyword>
<dbReference type="InterPro" id="IPR045877">
    <property type="entry name" value="ZFP36-like"/>
</dbReference>
<dbReference type="GO" id="GO:1990904">
    <property type="term" value="C:ribonucleoprotein complex"/>
    <property type="evidence" value="ECO:0007669"/>
    <property type="project" value="UniProtKB-KW"/>
</dbReference>
<dbReference type="GO" id="GO:1900153">
    <property type="term" value="P:positive regulation of nuclear-transcribed mRNA catabolic process, deadenylation-dependent decay"/>
    <property type="evidence" value="ECO:0007669"/>
    <property type="project" value="UniProtKB-UniRule"/>
</dbReference>
<keyword evidence="4 5" id="KW-0862">Zinc</keyword>
<organism evidence="9">
    <name type="scientific">Cricetomys gambianus</name>
    <name type="common">Northern giant pouched rat</name>
    <dbReference type="NCBI Taxonomy" id="10085"/>
    <lineage>
        <taxon>Eukaryota</taxon>
        <taxon>Metazoa</taxon>
        <taxon>Chordata</taxon>
        <taxon>Craniata</taxon>
        <taxon>Vertebrata</taxon>
        <taxon>Euteleostomi</taxon>
        <taxon>Mammalia</taxon>
        <taxon>Eutheria</taxon>
        <taxon>Euarchontoglires</taxon>
        <taxon>Glires</taxon>
        <taxon>Rodentia</taxon>
        <taxon>Myomorpha</taxon>
        <taxon>Muroidea</taxon>
        <taxon>Nesomyidae</taxon>
        <taxon>Cricetomyinae</taxon>
        <taxon>Cricetomys</taxon>
    </lineage>
</organism>
<dbReference type="PROSITE" id="PS50103">
    <property type="entry name" value="ZF_C3H1"/>
    <property type="match status" value="2"/>
</dbReference>
<sequence>MANHNLNGSSNSKAPQNCSLAPRFIPPPRSRNPQVVDHRNPGASNTTCGPSSGPREANCRGNGQQGATGAGSRAVRQQPRGATAAQRSHPEKGQHSHQRQPKASSSGSQATSVRYKTELCRPFEESGVCRYGNKCQFAHGYRELRTLSRHPKYKTEPCRTFHSVGYCPYGSRCHFIHNQNAPLLVPSESASGEQGSFNGSDAPGLGSNGDPRPRLQSASFSGRLAGHSQPQEAPLPLNHQELSPGTMLPLRPQAASTPTPESSLVASSAATVFYGAAELRFRCATCANSVFDVDQELGGFMAPAVFPTNNFAAIPTNIAAIPLNATAAYYQVQQQQQGLAASGQFPMPVVAPPPRATILAPGASAVAPGAGAAGPSLPSLVAPIAATAADDATSAATITEDIAAAAEGPAPNLQLPEIESDSPEFDVISSTLDSLLNIDDFDDFLSCSSASSLDGRESPSNKPHRLPIFSRLSDSDK</sequence>
<protein>
    <recommendedName>
        <fullName evidence="6">mRNA decay activator protein ZFP36</fullName>
    </recommendedName>
    <alternativeName>
        <fullName evidence="6">Zinc finger protein 36</fullName>
    </alternativeName>
</protein>
<comment type="function">
    <text evidence="6">Zinc-finger RNA-binding protein that destabilizes several cytoplasmic AU-rich element (ARE)-containing mRNA transcripts by promoting their poly(A) tail removal or deadenylation, and hence provide a mechanism for attenuating protein synthesis. Acts as a 3'-untranslated region (UTR) ARE mRNA-binding adapter protein to communicate signaling events to the mRNA decay machinery. Functions by recruiting the CCR4-NOT deadenylase complex and probably other components of the cytoplasmic RNA decay machinery to the bound ARE-containing mRNAs, and hence promotes ARE-mediated mRNA deadenylation and decay processes. Binds to 3'-UTR ARE of numerous mRNAs.</text>
</comment>
<dbReference type="FunFam" id="4.10.1000.10:FF:000001">
    <property type="entry name" value="zinc finger CCCH domain-containing protein 15-like"/>
    <property type="match status" value="1"/>
</dbReference>
<dbReference type="InterPro" id="IPR000571">
    <property type="entry name" value="Znf_CCCH"/>
</dbReference>
<feature type="compositionally biased region" description="Polar residues" evidence="7">
    <location>
        <begin position="101"/>
        <end position="113"/>
    </location>
</feature>
<feature type="region of interest" description="Disordered" evidence="7">
    <location>
        <begin position="449"/>
        <end position="477"/>
    </location>
</feature>
<accession>A0A0U2Z2H4</accession>
<dbReference type="GO" id="GO:0005737">
    <property type="term" value="C:cytoplasm"/>
    <property type="evidence" value="ECO:0007669"/>
    <property type="project" value="UniProtKB-SubCell"/>
</dbReference>
<keyword evidence="6" id="KW-0687">Ribonucleoprotein</keyword>
<evidence type="ECO:0000256" key="4">
    <source>
        <dbReference type="ARBA" id="ARBA00022833"/>
    </source>
</evidence>
<keyword evidence="6" id="KW-0963">Cytoplasm</keyword>
<feature type="region of interest" description="Disordered" evidence="7">
    <location>
        <begin position="1"/>
        <end position="113"/>
    </location>
</feature>
<keyword evidence="3 5" id="KW-0863">Zinc-finger</keyword>